<dbReference type="AlphaFoldDB" id="H1LFK1"/>
<keyword evidence="1" id="KW-0472">Membrane</keyword>
<comment type="caution">
    <text evidence="2">The sequence shown here is derived from an EMBL/GenBank/DDBJ whole genome shotgun (WGS) entry which is preliminary data.</text>
</comment>
<reference evidence="2 3" key="1">
    <citation type="submission" date="2011-09" db="EMBL/GenBank/DDBJ databases">
        <authorList>
            <person name="Weinstock G."/>
            <person name="Sodergren E."/>
            <person name="Clifton S."/>
            <person name="Fulton L."/>
            <person name="Fulton B."/>
            <person name="Courtney L."/>
            <person name="Fronick C."/>
            <person name="Harrison M."/>
            <person name="Strong C."/>
            <person name="Farmer C."/>
            <person name="Delahaunty K."/>
            <person name="Markovic C."/>
            <person name="Hall O."/>
            <person name="Minx P."/>
            <person name="Tomlinson C."/>
            <person name="Mitreva M."/>
            <person name="Hou S."/>
            <person name="Chen J."/>
            <person name="Wollam A."/>
            <person name="Pepin K.H."/>
            <person name="Johnson M."/>
            <person name="Bhonagiri V."/>
            <person name="Zhang X."/>
            <person name="Suruliraj S."/>
            <person name="Warren W."/>
            <person name="Chinwalla A."/>
            <person name="Mardis E.R."/>
            <person name="Wilson R.K."/>
        </authorList>
    </citation>
    <scope>NUCLEOTIDE SEQUENCE [LARGE SCALE GENOMIC DNA]</scope>
    <source>
        <strain evidence="2 3">F0435</strain>
    </source>
</reference>
<evidence type="ECO:0000313" key="3">
    <source>
        <dbReference type="Proteomes" id="UP000005025"/>
    </source>
</evidence>
<accession>H1LFK1</accession>
<dbReference type="EMBL" id="AGRJ01000131">
    <property type="protein sequence ID" value="EHO51716.1"/>
    <property type="molecule type" value="Genomic_DNA"/>
</dbReference>
<keyword evidence="1" id="KW-0812">Transmembrane</keyword>
<keyword evidence="1" id="KW-1133">Transmembrane helix</keyword>
<protein>
    <submittedName>
        <fullName evidence="2">Uncharacterized protein</fullName>
    </submittedName>
</protein>
<evidence type="ECO:0000313" key="2">
    <source>
        <dbReference type="EMBL" id="EHO51716.1"/>
    </source>
</evidence>
<feature type="transmembrane region" description="Helical" evidence="1">
    <location>
        <begin position="6"/>
        <end position="28"/>
    </location>
</feature>
<proteinExistence type="predicted"/>
<evidence type="ECO:0000256" key="1">
    <source>
        <dbReference type="SAM" id="Phobius"/>
    </source>
</evidence>
<dbReference type="STRING" id="797516.HMPREF9104_01377"/>
<dbReference type="Proteomes" id="UP000005025">
    <property type="component" value="Unassembled WGS sequence"/>
</dbReference>
<sequence length="43" mass="4839">MTLLQVITGFIVGLSSLVTLAFELLNLFQQRKDLSKKEGPHHD</sequence>
<gene>
    <name evidence="2" type="ORF">HMPREF9104_01377</name>
</gene>
<organism evidence="2 3">
    <name type="scientific">Lentilactobacillus kisonensis F0435</name>
    <dbReference type="NCBI Taxonomy" id="797516"/>
    <lineage>
        <taxon>Bacteria</taxon>
        <taxon>Bacillati</taxon>
        <taxon>Bacillota</taxon>
        <taxon>Bacilli</taxon>
        <taxon>Lactobacillales</taxon>
        <taxon>Lactobacillaceae</taxon>
        <taxon>Lentilactobacillus</taxon>
    </lineage>
</organism>
<name>H1LFK1_9LACO</name>
<dbReference type="HOGENOM" id="CLU_3235224_0_0_9"/>